<evidence type="ECO:0000313" key="10">
    <source>
        <dbReference type="EMBL" id="VDO82094.1"/>
    </source>
</evidence>
<name>A0A0N4X766_HAEPC</name>
<comment type="cofactor">
    <cofactor evidence="8 9">
        <name>Zn(2+)</name>
        <dbReference type="ChEBI" id="CHEBI:29105"/>
    </cofactor>
    <text evidence="8 9">Binds 1 zinc ion per subunit.</text>
</comment>
<evidence type="ECO:0000256" key="8">
    <source>
        <dbReference type="PIRSR" id="PIRSR601577-2"/>
    </source>
</evidence>
<reference evidence="10 11" key="2">
    <citation type="submission" date="2018-11" db="EMBL/GenBank/DDBJ databases">
        <authorList>
            <consortium name="Pathogen Informatics"/>
        </authorList>
    </citation>
    <scope>NUCLEOTIDE SEQUENCE [LARGE SCALE GENOMIC DNA]</scope>
    <source>
        <strain evidence="10 11">MHpl1</strain>
    </source>
</reference>
<protein>
    <recommendedName>
        <fullName evidence="7 9">Leishmanolysin-like peptidase</fullName>
        <ecNumber evidence="9">3.4.24.-</ecNumber>
    </recommendedName>
</protein>
<dbReference type="AlphaFoldDB" id="A0A0N4X766"/>
<dbReference type="GO" id="GO:0005737">
    <property type="term" value="C:cytoplasm"/>
    <property type="evidence" value="ECO:0007669"/>
    <property type="project" value="TreeGrafter"/>
</dbReference>
<evidence type="ECO:0000256" key="3">
    <source>
        <dbReference type="ARBA" id="ARBA00022723"/>
    </source>
</evidence>
<gene>
    <name evidence="10" type="ORF">HPLM_LOCUS20200</name>
</gene>
<comment type="similarity">
    <text evidence="1 9">Belongs to the peptidase M8 family.</text>
</comment>
<dbReference type="PRINTS" id="PR00782">
    <property type="entry name" value="LSHMANOLYSIN"/>
</dbReference>
<evidence type="ECO:0000313" key="11">
    <source>
        <dbReference type="Proteomes" id="UP000268014"/>
    </source>
</evidence>
<proteinExistence type="inferred from homology"/>
<dbReference type="PANTHER" id="PTHR10942">
    <property type="entry name" value="LEISHMANOLYSIN-LIKE PEPTIDASE"/>
    <property type="match status" value="1"/>
</dbReference>
<dbReference type="PANTHER" id="PTHR10942:SF0">
    <property type="entry name" value="LEISHMANOLYSIN-LIKE PEPTIDASE"/>
    <property type="match status" value="1"/>
</dbReference>
<dbReference type="Proteomes" id="UP000268014">
    <property type="component" value="Unassembled WGS sequence"/>
</dbReference>
<sequence length="139" mass="16058">MEKVTRLNTRHTLTRLGFARRKMVTSWNKVKHDVHMVVTPKVMKEARRHFNCSTLEGAEIENQGGGGTVSNHWEKRVFENELMSGVTTQVFALSRMPKAEDMEWGKNLGCAFATKSCLTWIRMNPTNPYPFCTIHYEPR</sequence>
<evidence type="ECO:0000256" key="5">
    <source>
        <dbReference type="ARBA" id="ARBA00022833"/>
    </source>
</evidence>
<dbReference type="Pfam" id="PF01457">
    <property type="entry name" value="Peptidase_M8"/>
    <property type="match status" value="1"/>
</dbReference>
<reference evidence="12" key="1">
    <citation type="submission" date="2017-02" db="UniProtKB">
        <authorList>
            <consortium name="WormBaseParasite"/>
        </authorList>
    </citation>
    <scope>IDENTIFICATION</scope>
</reference>
<dbReference type="STRING" id="6290.A0A0N4X766"/>
<keyword evidence="2 9" id="KW-0645">Protease</keyword>
<dbReference type="GO" id="GO:0046872">
    <property type="term" value="F:metal ion binding"/>
    <property type="evidence" value="ECO:0007669"/>
    <property type="project" value="UniProtKB-KW"/>
</dbReference>
<dbReference type="GO" id="GO:0004222">
    <property type="term" value="F:metalloendopeptidase activity"/>
    <property type="evidence" value="ECO:0007669"/>
    <property type="project" value="UniProtKB-UniRule"/>
</dbReference>
<dbReference type="EMBL" id="UZAF01021947">
    <property type="protein sequence ID" value="VDO82094.1"/>
    <property type="molecule type" value="Genomic_DNA"/>
</dbReference>
<dbReference type="OrthoDB" id="527990at2759"/>
<dbReference type="WBParaSite" id="HPLM_0002020801-mRNA-1">
    <property type="protein sequence ID" value="HPLM_0002020801-mRNA-1"/>
    <property type="gene ID" value="HPLM_0002020801"/>
</dbReference>
<evidence type="ECO:0000313" key="12">
    <source>
        <dbReference type="WBParaSite" id="HPLM_0002020801-mRNA-1"/>
    </source>
</evidence>
<keyword evidence="3 8" id="KW-0479">Metal-binding</keyword>
<dbReference type="OMA" id="PKAEDME"/>
<evidence type="ECO:0000256" key="6">
    <source>
        <dbReference type="ARBA" id="ARBA00023049"/>
    </source>
</evidence>
<dbReference type="InterPro" id="IPR001577">
    <property type="entry name" value="Peptidase_M8"/>
</dbReference>
<evidence type="ECO:0000256" key="1">
    <source>
        <dbReference type="ARBA" id="ARBA00005860"/>
    </source>
</evidence>
<dbReference type="GO" id="GO:0016020">
    <property type="term" value="C:membrane"/>
    <property type="evidence" value="ECO:0007669"/>
    <property type="project" value="InterPro"/>
</dbReference>
<feature type="binding site" evidence="8">
    <location>
        <position position="72"/>
    </location>
    <ligand>
        <name>Zn(2+)</name>
        <dbReference type="ChEBI" id="CHEBI:29105"/>
        <note>catalytic</note>
    </ligand>
</feature>
<dbReference type="Gene3D" id="3.90.132.10">
    <property type="entry name" value="Leishmanolysin , domain 2"/>
    <property type="match status" value="1"/>
</dbReference>
<dbReference type="GO" id="GO:0006508">
    <property type="term" value="P:proteolysis"/>
    <property type="evidence" value="ECO:0007669"/>
    <property type="project" value="UniProtKB-KW"/>
</dbReference>
<keyword evidence="6 8" id="KW-0482">Metalloprotease</keyword>
<keyword evidence="5 8" id="KW-0862">Zinc</keyword>
<keyword evidence="11" id="KW-1185">Reference proteome</keyword>
<dbReference type="GO" id="GO:0007155">
    <property type="term" value="P:cell adhesion"/>
    <property type="evidence" value="ECO:0007669"/>
    <property type="project" value="InterPro"/>
</dbReference>
<organism evidence="12">
    <name type="scientific">Haemonchus placei</name>
    <name type="common">Barber's pole worm</name>
    <dbReference type="NCBI Taxonomy" id="6290"/>
    <lineage>
        <taxon>Eukaryota</taxon>
        <taxon>Metazoa</taxon>
        <taxon>Ecdysozoa</taxon>
        <taxon>Nematoda</taxon>
        <taxon>Chromadorea</taxon>
        <taxon>Rhabditida</taxon>
        <taxon>Rhabditina</taxon>
        <taxon>Rhabditomorpha</taxon>
        <taxon>Strongyloidea</taxon>
        <taxon>Trichostrongylidae</taxon>
        <taxon>Haemonchus</taxon>
    </lineage>
</organism>
<evidence type="ECO:0000256" key="7">
    <source>
        <dbReference type="ARBA" id="ARBA00039717"/>
    </source>
</evidence>
<evidence type="ECO:0000256" key="4">
    <source>
        <dbReference type="ARBA" id="ARBA00022801"/>
    </source>
</evidence>
<evidence type="ECO:0000256" key="9">
    <source>
        <dbReference type="RuleBase" id="RU366077"/>
    </source>
</evidence>
<dbReference type="SUPFAM" id="SSF55486">
    <property type="entry name" value="Metalloproteases ('zincins'), catalytic domain"/>
    <property type="match status" value="1"/>
</dbReference>
<accession>A0A0N4X766</accession>
<keyword evidence="4 9" id="KW-0378">Hydrolase</keyword>
<dbReference type="EC" id="3.4.24.-" evidence="9"/>
<evidence type="ECO:0000256" key="2">
    <source>
        <dbReference type="ARBA" id="ARBA00022670"/>
    </source>
</evidence>